<gene>
    <name evidence="2" type="ORF">SAMN02982929_04688</name>
    <name evidence="3" type="ORF">SAMN05216506_11798</name>
</gene>
<name>A0A1H6DQ52_9PSEU</name>
<keyword evidence="4" id="KW-1185">Reference proteome</keyword>
<accession>A0A1I2F872</accession>
<evidence type="ECO:0000313" key="2">
    <source>
        <dbReference type="EMBL" id="SEG86786.1"/>
    </source>
</evidence>
<dbReference type="Proteomes" id="UP000236729">
    <property type="component" value="Unassembled WGS sequence"/>
</dbReference>
<accession>A0A1H6DQ52</accession>
<dbReference type="EMBL" id="FOME01000017">
    <property type="protein sequence ID" value="SFF01007.1"/>
    <property type="molecule type" value="Genomic_DNA"/>
</dbReference>
<dbReference type="EMBL" id="FNVB01000007">
    <property type="protein sequence ID" value="SEG86786.1"/>
    <property type="molecule type" value="Genomic_DNA"/>
</dbReference>
<protein>
    <submittedName>
        <fullName evidence="2">Uncharacterized protein</fullName>
    </submittedName>
</protein>
<sequence length="69" mass="7676">MNPYLISLFAIALATGGWTFHRKVRRHGWRNGWRLTGAIISSALVAVLVFYAAFLISILLLAGLFSLWG</sequence>
<reference evidence="4 5" key="2">
    <citation type="submission" date="2016-10" db="EMBL/GenBank/DDBJ databases">
        <authorList>
            <person name="Varghese N."/>
            <person name="Submissions S."/>
        </authorList>
    </citation>
    <scope>NUCLEOTIDE SEQUENCE [LARGE SCALE GENOMIC DNA]</scope>
    <source>
        <strain evidence="5">ATCC 20501</strain>
        <strain evidence="3 4">CGMCC 4.3529</strain>
    </source>
</reference>
<evidence type="ECO:0000313" key="3">
    <source>
        <dbReference type="EMBL" id="SFF01007.1"/>
    </source>
</evidence>
<feature type="transmembrane region" description="Helical" evidence="1">
    <location>
        <begin position="43"/>
        <end position="68"/>
    </location>
</feature>
<dbReference type="AlphaFoldDB" id="A0A1H6DQ52"/>
<keyword evidence="1" id="KW-0812">Transmembrane</keyword>
<dbReference type="RefSeq" id="WP_093357922.1">
    <property type="nucleotide sequence ID" value="NZ_FNVB01000007.1"/>
</dbReference>
<keyword evidence="1" id="KW-0472">Membrane</keyword>
<organism evidence="2 5">
    <name type="scientific">Saccharopolyspora kobensis</name>
    <dbReference type="NCBI Taxonomy" id="146035"/>
    <lineage>
        <taxon>Bacteria</taxon>
        <taxon>Bacillati</taxon>
        <taxon>Actinomycetota</taxon>
        <taxon>Actinomycetes</taxon>
        <taxon>Pseudonocardiales</taxon>
        <taxon>Pseudonocardiaceae</taxon>
        <taxon>Saccharopolyspora</taxon>
    </lineage>
</organism>
<evidence type="ECO:0000256" key="1">
    <source>
        <dbReference type="SAM" id="Phobius"/>
    </source>
</evidence>
<reference evidence="2" key="1">
    <citation type="submission" date="2016-10" db="EMBL/GenBank/DDBJ databases">
        <authorList>
            <person name="de Groot N.N."/>
        </authorList>
    </citation>
    <scope>NUCLEOTIDE SEQUENCE [LARGE SCALE GENOMIC DNA]</scope>
    <source>
        <strain evidence="2">ATCC 20501</strain>
    </source>
</reference>
<dbReference type="Proteomes" id="UP000199690">
    <property type="component" value="Unassembled WGS sequence"/>
</dbReference>
<evidence type="ECO:0000313" key="5">
    <source>
        <dbReference type="Proteomes" id="UP000236729"/>
    </source>
</evidence>
<proteinExistence type="predicted"/>
<keyword evidence="1" id="KW-1133">Transmembrane helix</keyword>
<evidence type="ECO:0000313" key="4">
    <source>
        <dbReference type="Proteomes" id="UP000199690"/>
    </source>
</evidence>